<keyword evidence="2" id="KW-0067">ATP-binding</keyword>
<evidence type="ECO:0000256" key="1">
    <source>
        <dbReference type="ARBA" id="ARBA00022741"/>
    </source>
</evidence>
<dbReference type="Gene3D" id="3.40.50.300">
    <property type="entry name" value="P-loop containing nucleotide triphosphate hydrolases"/>
    <property type="match status" value="1"/>
</dbReference>
<protein>
    <recommendedName>
        <fullName evidence="3">NACHT domain-containing protein</fullName>
    </recommendedName>
</protein>
<dbReference type="InterPro" id="IPR054547">
    <property type="entry name" value="NNH1"/>
</dbReference>
<dbReference type="Pfam" id="PF05729">
    <property type="entry name" value="NACHT"/>
    <property type="match status" value="1"/>
</dbReference>
<dbReference type="InterPro" id="IPR032675">
    <property type="entry name" value="LRR_dom_sf"/>
</dbReference>
<evidence type="ECO:0000256" key="2">
    <source>
        <dbReference type="ARBA" id="ARBA00022840"/>
    </source>
</evidence>
<sequence length="1180" mass="131358">MAIRCLDWDRWKRYKSMMPVMETLATTVGSSVAKWIIGTWLGDGLTKELSSGLVDVITPKVPDFFQRRRIERQMQLVAETSAEKLAQLIETEFRSLEQGEQASAVLAAGETLQVGLAVIDLTALDFDPARLKEELMQVDGGRTAKSGLSETGCRLYSLLISESCSYIVEVVTALPAFSAAASLEILRRETTLIDMVREIYEKLPDPGAAAERAAAVVAEFETHYRRYIARRLDRLELFGLSVSEFSSRYALSVAYITLSVRGRSRDVHFNGEGKASAAGIKVADDGLSLRIDDAIGPSSRVFVRGAAGSGKTTLMQWIAVNSARSEFEGAMEDWNGTVPFFLQLRRFGKGALPSPSDFLSFAGPGISGRVPEGWVLEQLIEGRAVLLIDGVDEVAEADRARVRRWLEDLLAAYPDCRYVVTSRPAAVTADWLEGELFDTLDLQPMTMADIQQFVSHWHQAAARNSSEDEQLAQLVRYQATLTETISSNRQIRSLATTPLLCAMLCALNRDRRTQLPKDRVELYRIALEMLLERRDLEREIDISHDPVLSLPEKLILLRELAYWLVLNEQSDADYDMVLQRFEHRLLSMPGVMAGPKRVLKYLLVRSGLLREPVQGRIDFIHRTFQEYLAAVEVSELGNIPMLLTRAAEDNWREVVVLTAGTCHSRQKADLLRGLLRRGANDPENQHTFYLLAVACLETAREVPPDLVADISDCLNALLPPSNVTEAKELASAGELALARLREYTRAKAQESAACVRAACLIGGEVSLPVLRAFSSDPRKTVQRELIRSWSLHDMPAEYGEQVLQNAPLIDGHIAISDPSLLPHLHALKKMRSLEVTIRGLAVNLDLIRSYPQLNYFDARGSSEISDLSFLSESIDLQHLDLERCPLVSDLRPVAGARNMWLLDASGSQVRDISPISEMGRLHWLALRSCSEIEDWTPLEGKSELDYADFSHCAGLRDLAFTKGWEALGTLIISNTSVTSLSPLGRLQKLSTVFASFCEELVHAAGLSGAEHLSALDLSYCDSLTTTRNLTGLPRLMRLELNGCTNLVDIPLPAEVPKLRMLFLTTCKSLPREEFEALRDFSGLSVLYLGGTKFSQTSLLAHMRYLEHLSLDSCKEATDLSPLANLPSLKVLSIANVDGIDLRHLGDQSKRRLLVEIRRDQDVSGIEEFKKVGGRIRYYNY</sequence>
<keyword evidence="5" id="KW-1185">Reference proteome</keyword>
<dbReference type="Gene3D" id="3.80.10.10">
    <property type="entry name" value="Ribonuclease Inhibitor"/>
    <property type="match status" value="1"/>
</dbReference>
<evidence type="ECO:0000259" key="3">
    <source>
        <dbReference type="PROSITE" id="PS50837"/>
    </source>
</evidence>
<dbReference type="PRINTS" id="PR00364">
    <property type="entry name" value="DISEASERSIST"/>
</dbReference>
<feature type="domain" description="NACHT" evidence="3">
    <location>
        <begin position="299"/>
        <end position="635"/>
    </location>
</feature>
<dbReference type="EMBL" id="MZMV01000057">
    <property type="protein sequence ID" value="OWV01616.1"/>
    <property type="molecule type" value="Genomic_DNA"/>
</dbReference>
<dbReference type="SUPFAM" id="SSF52058">
    <property type="entry name" value="L domain-like"/>
    <property type="match status" value="1"/>
</dbReference>
<dbReference type="SUPFAM" id="SSF52540">
    <property type="entry name" value="P-loop containing nucleoside triphosphate hydrolases"/>
    <property type="match status" value="1"/>
</dbReference>
<dbReference type="PANTHER" id="PTHR46844">
    <property type="entry name" value="SLR5058 PROTEIN"/>
    <property type="match status" value="1"/>
</dbReference>
<accession>A0A246RFI3</accession>
<dbReference type="PANTHER" id="PTHR46844:SF1">
    <property type="entry name" value="SLR5058 PROTEIN"/>
    <property type="match status" value="1"/>
</dbReference>
<evidence type="ECO:0000313" key="5">
    <source>
        <dbReference type="Proteomes" id="UP000197174"/>
    </source>
</evidence>
<dbReference type="AlphaFoldDB" id="A0A246RFI3"/>
<dbReference type="InterPro" id="IPR027417">
    <property type="entry name" value="P-loop_NTPase"/>
</dbReference>
<dbReference type="GO" id="GO:0005524">
    <property type="term" value="F:ATP binding"/>
    <property type="evidence" value="ECO:0007669"/>
    <property type="project" value="UniProtKB-KW"/>
</dbReference>
<dbReference type="Pfam" id="PF22733">
    <property type="entry name" value="NNH1"/>
    <property type="match status" value="1"/>
</dbReference>
<gene>
    <name evidence="4" type="ORF">B5D80_25795</name>
</gene>
<comment type="caution">
    <text evidence="4">The sequence shown here is derived from an EMBL/GenBank/DDBJ whole genome shotgun (WGS) entry which is preliminary data.</text>
</comment>
<dbReference type="Proteomes" id="UP000197174">
    <property type="component" value="Unassembled WGS sequence"/>
</dbReference>
<organism evidence="4 5">
    <name type="scientific">Micromonospora wenchangensis</name>
    <dbReference type="NCBI Taxonomy" id="1185415"/>
    <lineage>
        <taxon>Bacteria</taxon>
        <taxon>Bacillati</taxon>
        <taxon>Actinomycetota</taxon>
        <taxon>Actinomycetes</taxon>
        <taxon>Micromonosporales</taxon>
        <taxon>Micromonosporaceae</taxon>
        <taxon>Micromonospora</taxon>
    </lineage>
</organism>
<keyword evidence="1" id="KW-0547">Nucleotide-binding</keyword>
<dbReference type="PROSITE" id="PS50837">
    <property type="entry name" value="NACHT"/>
    <property type="match status" value="1"/>
</dbReference>
<proteinExistence type="predicted"/>
<name>A0A246RFI3_9ACTN</name>
<evidence type="ECO:0000313" key="4">
    <source>
        <dbReference type="EMBL" id="OWV01616.1"/>
    </source>
</evidence>
<reference evidence="4 5" key="1">
    <citation type="submission" date="2017-03" db="EMBL/GenBank/DDBJ databases">
        <title>Whole genome sequence of Micromonospora wenchangensis, isolated from mangrove soil.</title>
        <authorList>
            <person name="Yang H."/>
        </authorList>
    </citation>
    <scope>NUCLEOTIDE SEQUENCE [LARGE SCALE GENOMIC DNA]</scope>
    <source>
        <strain evidence="4 5">CCTCC AA 2012002</strain>
    </source>
</reference>
<dbReference type="InterPro" id="IPR007111">
    <property type="entry name" value="NACHT_NTPase"/>
</dbReference>